<reference evidence="3" key="1">
    <citation type="submission" date="2022-11" db="EMBL/GenBank/DDBJ databases">
        <title>Centuries of genome instability and evolution in soft-shell clam transmissible cancer (bioRxiv).</title>
        <authorList>
            <person name="Hart S.F.M."/>
            <person name="Yonemitsu M.A."/>
            <person name="Giersch R.M."/>
            <person name="Beal B.F."/>
            <person name="Arriagada G."/>
            <person name="Davis B.W."/>
            <person name="Ostrander E.A."/>
            <person name="Goff S.P."/>
            <person name="Metzger M.J."/>
        </authorList>
    </citation>
    <scope>NUCLEOTIDE SEQUENCE</scope>
    <source>
        <strain evidence="3">MELC-2E11</strain>
        <tissue evidence="3">Siphon/mantle</tissue>
    </source>
</reference>
<dbReference type="Gene3D" id="2.60.120.260">
    <property type="entry name" value="Galactose-binding domain-like"/>
    <property type="match status" value="1"/>
</dbReference>
<accession>A0ABY7EP96</accession>
<dbReference type="InterPro" id="IPR008979">
    <property type="entry name" value="Galactose-bd-like_sf"/>
</dbReference>
<dbReference type="SMART" id="SM00231">
    <property type="entry name" value="FA58C"/>
    <property type="match status" value="1"/>
</dbReference>
<dbReference type="Proteomes" id="UP001164746">
    <property type="component" value="Chromosome 8"/>
</dbReference>
<dbReference type="Pfam" id="PF00754">
    <property type="entry name" value="F5_F8_type_C"/>
    <property type="match status" value="1"/>
</dbReference>
<evidence type="ECO:0000256" key="1">
    <source>
        <dbReference type="SAM" id="SignalP"/>
    </source>
</evidence>
<feature type="chain" id="PRO_5045622723" evidence="1">
    <location>
        <begin position="21"/>
        <end position="259"/>
    </location>
</feature>
<organism evidence="3 4">
    <name type="scientific">Mya arenaria</name>
    <name type="common">Soft-shell clam</name>
    <dbReference type="NCBI Taxonomy" id="6604"/>
    <lineage>
        <taxon>Eukaryota</taxon>
        <taxon>Metazoa</taxon>
        <taxon>Spiralia</taxon>
        <taxon>Lophotrochozoa</taxon>
        <taxon>Mollusca</taxon>
        <taxon>Bivalvia</taxon>
        <taxon>Autobranchia</taxon>
        <taxon>Heteroconchia</taxon>
        <taxon>Euheterodonta</taxon>
        <taxon>Imparidentia</taxon>
        <taxon>Neoheterodontei</taxon>
        <taxon>Myida</taxon>
        <taxon>Myoidea</taxon>
        <taxon>Myidae</taxon>
        <taxon>Mya</taxon>
    </lineage>
</organism>
<proteinExistence type="predicted"/>
<dbReference type="InterPro" id="IPR000421">
    <property type="entry name" value="FA58C"/>
</dbReference>
<feature type="domain" description="F5/8 type C" evidence="2">
    <location>
        <begin position="103"/>
        <end position="256"/>
    </location>
</feature>
<gene>
    <name evidence="3" type="ORF">MAR_025988</name>
</gene>
<name>A0ABY7EP96_MYAAR</name>
<dbReference type="PANTHER" id="PTHR24543:SF325">
    <property type="entry name" value="F5_8 TYPE C DOMAIN-CONTAINING PROTEIN"/>
    <property type="match status" value="1"/>
</dbReference>
<evidence type="ECO:0000313" key="4">
    <source>
        <dbReference type="Proteomes" id="UP001164746"/>
    </source>
</evidence>
<dbReference type="CDD" id="cd00057">
    <property type="entry name" value="FA58C"/>
    <property type="match status" value="1"/>
</dbReference>
<dbReference type="PANTHER" id="PTHR24543">
    <property type="entry name" value="MULTICOPPER OXIDASE-RELATED"/>
    <property type="match status" value="1"/>
</dbReference>
<dbReference type="SUPFAM" id="SSF49785">
    <property type="entry name" value="Galactose-binding domain-like"/>
    <property type="match status" value="1"/>
</dbReference>
<dbReference type="EMBL" id="CP111019">
    <property type="protein sequence ID" value="WAR11808.1"/>
    <property type="molecule type" value="Genomic_DNA"/>
</dbReference>
<sequence length="259" mass="28667">MSLKVAVLFVFLLIATKVEANEKIRAKVYAGKEVTSWTSRSFGVSLIQCQTMCVLAKRKFTSRICGYDKVSKTCFYSFDTDCNVISTYETTKVVIKPDGADACHSTGYLLNGAEPVSDAQITSSTDNSPSTDSRGFRLYTVKTDAHEGSWAAGIPDTYQYIQVRFYRLKHVSGVALQGKADYGQYVTAYKVLYSCDCASFRTIMDTNGYDKVFAGNTDDNTVVTSMLPVEVTALCVRINPVTYKGWLVMRFDILGCPVN</sequence>
<evidence type="ECO:0000259" key="2">
    <source>
        <dbReference type="PROSITE" id="PS50022"/>
    </source>
</evidence>
<protein>
    <submittedName>
        <fullName evidence="3">HMCT-like protein</fullName>
    </submittedName>
</protein>
<keyword evidence="4" id="KW-1185">Reference proteome</keyword>
<evidence type="ECO:0000313" key="3">
    <source>
        <dbReference type="EMBL" id="WAR11808.1"/>
    </source>
</evidence>
<keyword evidence="1" id="KW-0732">Signal</keyword>
<feature type="signal peptide" evidence="1">
    <location>
        <begin position="1"/>
        <end position="20"/>
    </location>
</feature>
<dbReference type="PROSITE" id="PS50022">
    <property type="entry name" value="FA58C_3"/>
    <property type="match status" value="1"/>
</dbReference>